<reference evidence="2 3" key="1">
    <citation type="journal article" date="2024" name="ISME J.">
        <title>Tailless and filamentous prophages are predominant in marine Vibrio.</title>
        <authorList>
            <person name="Steensen K."/>
            <person name="Seneca J."/>
            <person name="Bartlau N."/>
            <person name="Yu X.A."/>
            <person name="Hussain F.A."/>
            <person name="Polz M.F."/>
        </authorList>
    </citation>
    <scope>NUCLEOTIDE SEQUENCE [LARGE SCALE GENOMIC DNA]</scope>
    <source>
        <strain evidence="2 3">10N.239.312.F12</strain>
    </source>
</reference>
<keyword evidence="1" id="KW-0812">Transmembrane</keyword>
<sequence>MKNLLKSLFNFTKRLYTNIALTVCFFAKTRDFNLSWELANIHNLVVGLTPAQINRRCVVTSVFDKYIQHGSERDERLKRRYLVSILPSDKEIYDDVKLNKDYGERSEYRQRLTVAIPSGVKRFVRDLPALPFYLAVIVLWIPVSYLVRIKRSISRDQTNELMLTWWELLNGFLSEGHGYTHHWPFEIGEDFDTRYWMKQLRYSMPLVPYSCREKLVQDFKNQRKVYRNLNADYKRRKQSRL</sequence>
<keyword evidence="1" id="KW-1133">Transmembrane helix</keyword>
<evidence type="ECO:0000313" key="2">
    <source>
        <dbReference type="EMBL" id="MEZ8719483.1"/>
    </source>
</evidence>
<proteinExistence type="predicted"/>
<comment type="caution">
    <text evidence="2">The sequence shown here is derived from an EMBL/GenBank/DDBJ whole genome shotgun (WGS) entry which is preliminary data.</text>
</comment>
<dbReference type="EMBL" id="JBFSSG010000001">
    <property type="protein sequence ID" value="MEZ8719483.1"/>
    <property type="molecule type" value="Genomic_DNA"/>
</dbReference>
<feature type="transmembrane region" description="Helical" evidence="1">
    <location>
        <begin position="130"/>
        <end position="147"/>
    </location>
</feature>
<keyword evidence="3" id="KW-1185">Reference proteome</keyword>
<name>A0ABV4MQR0_9VIBR</name>
<dbReference type="Proteomes" id="UP001570071">
    <property type="component" value="Unassembled WGS sequence"/>
</dbReference>
<accession>A0ABV4MQR0</accession>
<gene>
    <name evidence="2" type="ORF">AB6D66_00295</name>
</gene>
<dbReference type="RefSeq" id="WP_269337232.1">
    <property type="nucleotide sequence ID" value="NZ_JBFSSG010000001.1"/>
</dbReference>
<evidence type="ECO:0000256" key="1">
    <source>
        <dbReference type="SAM" id="Phobius"/>
    </source>
</evidence>
<evidence type="ECO:0000313" key="3">
    <source>
        <dbReference type="Proteomes" id="UP001570071"/>
    </source>
</evidence>
<organism evidence="2 3">
    <name type="scientific">Vibrio pomeroyi</name>
    <dbReference type="NCBI Taxonomy" id="198832"/>
    <lineage>
        <taxon>Bacteria</taxon>
        <taxon>Pseudomonadati</taxon>
        <taxon>Pseudomonadota</taxon>
        <taxon>Gammaproteobacteria</taxon>
        <taxon>Vibrionales</taxon>
        <taxon>Vibrionaceae</taxon>
        <taxon>Vibrio</taxon>
    </lineage>
</organism>
<protein>
    <submittedName>
        <fullName evidence="2">Uncharacterized protein</fullName>
    </submittedName>
</protein>
<keyword evidence="1" id="KW-0472">Membrane</keyword>